<dbReference type="OrthoDB" id="437at2759"/>
<evidence type="ECO:0000256" key="5">
    <source>
        <dbReference type="ARBA" id="ARBA00022781"/>
    </source>
</evidence>
<keyword evidence="5" id="KW-0375">Hydrogen ion transport</keyword>
<dbReference type="EMBL" id="CP048997">
    <property type="protein sequence ID" value="QID82995.1"/>
    <property type="molecule type" value="Genomic_DNA"/>
</dbReference>
<evidence type="ECO:0000313" key="10">
    <source>
        <dbReference type="EMBL" id="QID82995.1"/>
    </source>
</evidence>
<reference evidence="10 11" key="1">
    <citation type="journal article" date="2019" name="BMC Genomics">
        <title>Chromosome level assembly and comparative genome analysis confirm lager-brewing yeasts originated from a single hybridization.</title>
        <authorList>
            <person name="Salazar A.N."/>
            <person name="Gorter de Vries A.R."/>
            <person name="van den Broek M."/>
            <person name="Brouwers N."/>
            <person name="de la Torre Cortes P."/>
            <person name="Kuijpers N.G.A."/>
            <person name="Daran J.G."/>
            <person name="Abeel T."/>
        </authorList>
    </citation>
    <scope>NUCLEOTIDE SEQUENCE [LARGE SCALE GENOMIC DNA]</scope>
    <source>
        <strain evidence="10 11">CBS 1483</strain>
    </source>
</reference>
<evidence type="ECO:0000256" key="1">
    <source>
        <dbReference type="ARBA" id="ARBA00004325"/>
    </source>
</evidence>
<keyword evidence="8" id="KW-0472">Membrane</keyword>
<organism evidence="10 11">
    <name type="scientific">Saccharomyces pastorianus</name>
    <name type="common">Lager yeast</name>
    <name type="synonym">Saccharomyces cerevisiae x Saccharomyces eubayanus</name>
    <dbReference type="NCBI Taxonomy" id="27292"/>
    <lineage>
        <taxon>Eukaryota</taxon>
        <taxon>Fungi</taxon>
        <taxon>Dikarya</taxon>
        <taxon>Ascomycota</taxon>
        <taxon>Saccharomycotina</taxon>
        <taxon>Saccharomycetes</taxon>
        <taxon>Saccharomycetales</taxon>
        <taxon>Saccharomycetaceae</taxon>
        <taxon>Saccharomyces</taxon>
    </lineage>
</organism>
<dbReference type="InterPro" id="IPR006808">
    <property type="entry name" value="ATP_synth_F0_gsu_mt"/>
</dbReference>
<dbReference type="AlphaFoldDB" id="A0A6C1E1J3"/>
<keyword evidence="4" id="KW-0138">CF(0)</keyword>
<gene>
    <name evidence="10" type="primary">ATP20_1</name>
    <name evidence="10" type="ORF">GRS66_005432</name>
</gene>
<dbReference type="GO" id="GO:0031966">
    <property type="term" value="C:mitochondrial membrane"/>
    <property type="evidence" value="ECO:0007669"/>
    <property type="project" value="UniProtKB-SubCell"/>
</dbReference>
<evidence type="ECO:0000256" key="7">
    <source>
        <dbReference type="ARBA" id="ARBA00023128"/>
    </source>
</evidence>
<dbReference type="GO" id="GO:0015078">
    <property type="term" value="F:proton transmembrane transporter activity"/>
    <property type="evidence" value="ECO:0007669"/>
    <property type="project" value="InterPro"/>
</dbReference>
<sequence>MLSRIQNYTSGLVSKANLLSSKALYYGKVGAEISKQIYLKEGLQPPTVAQFKSVYSNLYKQSLNFALKPTEVLSCLKNIQKNELLKYGAYGIQLIGFYSVGEIIGRRKLVGYKHH</sequence>
<dbReference type="Pfam" id="PF04718">
    <property type="entry name" value="ATP-synt_G"/>
    <property type="match status" value="1"/>
</dbReference>
<comment type="subcellular location">
    <subcellularLocation>
        <location evidence="1">Mitochondrion membrane</location>
    </subcellularLocation>
</comment>
<evidence type="ECO:0000256" key="8">
    <source>
        <dbReference type="ARBA" id="ARBA00023136"/>
    </source>
</evidence>
<proteinExistence type="inferred from homology"/>
<evidence type="ECO:0000256" key="9">
    <source>
        <dbReference type="ARBA" id="ARBA00023310"/>
    </source>
</evidence>
<dbReference type="Proteomes" id="UP000501346">
    <property type="component" value="Chromosome ScXVI"/>
</dbReference>
<keyword evidence="6" id="KW-0406">Ion transport</keyword>
<comment type="similarity">
    <text evidence="2">Belongs to the ATPase g subunit family.</text>
</comment>
<keyword evidence="11" id="KW-1185">Reference proteome</keyword>
<evidence type="ECO:0000256" key="2">
    <source>
        <dbReference type="ARBA" id="ARBA00005699"/>
    </source>
</evidence>
<dbReference type="GO" id="GO:0045259">
    <property type="term" value="C:proton-transporting ATP synthase complex"/>
    <property type="evidence" value="ECO:0007669"/>
    <property type="project" value="UniProtKB-KW"/>
</dbReference>
<dbReference type="GO" id="GO:0015986">
    <property type="term" value="P:proton motive force-driven ATP synthesis"/>
    <property type="evidence" value="ECO:0007669"/>
    <property type="project" value="InterPro"/>
</dbReference>
<evidence type="ECO:0000256" key="3">
    <source>
        <dbReference type="ARBA" id="ARBA00022448"/>
    </source>
</evidence>
<keyword evidence="3" id="KW-0813">Transport</keyword>
<keyword evidence="9" id="KW-0066">ATP synthesis</keyword>
<dbReference type="SMR" id="A0A6C1E1J3"/>
<evidence type="ECO:0000313" key="11">
    <source>
        <dbReference type="Proteomes" id="UP000501346"/>
    </source>
</evidence>
<protein>
    <submittedName>
        <fullName evidence="10">ATP synthase subunit G atp20</fullName>
    </submittedName>
</protein>
<evidence type="ECO:0000256" key="4">
    <source>
        <dbReference type="ARBA" id="ARBA00022547"/>
    </source>
</evidence>
<evidence type="ECO:0000256" key="6">
    <source>
        <dbReference type="ARBA" id="ARBA00023065"/>
    </source>
</evidence>
<name>A0A6C1E1J3_SACPS</name>
<accession>A0A6C1E1J3</accession>
<keyword evidence="7" id="KW-0496">Mitochondrion</keyword>